<dbReference type="Pfam" id="PF02321">
    <property type="entry name" value="OEP"/>
    <property type="match status" value="2"/>
</dbReference>
<evidence type="ECO:0000256" key="2">
    <source>
        <dbReference type="RuleBase" id="RU362097"/>
    </source>
</evidence>
<dbReference type="InterPro" id="IPR003423">
    <property type="entry name" value="OMP_efflux"/>
</dbReference>
<dbReference type="Gene3D" id="2.20.200.10">
    <property type="entry name" value="Outer membrane efflux proteins (OEP)"/>
    <property type="match status" value="1"/>
</dbReference>
<dbReference type="Proteomes" id="UP000759103">
    <property type="component" value="Unassembled WGS sequence"/>
</dbReference>
<reference evidence="4 5" key="1">
    <citation type="submission" date="2021-07" db="EMBL/GenBank/DDBJ databases">
        <title>Sphingomonas sp.</title>
        <authorList>
            <person name="Feng G."/>
            <person name="Li J."/>
            <person name="Pan M."/>
        </authorList>
    </citation>
    <scope>NUCLEOTIDE SEQUENCE [LARGE SCALE GENOMIC DNA]</scope>
    <source>
        <strain evidence="4 5">RRHST34</strain>
    </source>
</reference>
<dbReference type="Gene3D" id="1.20.1600.10">
    <property type="entry name" value="Outer membrane efflux proteins (OEP)"/>
    <property type="match status" value="1"/>
</dbReference>
<organism evidence="4 5">
    <name type="scientific">Sphingomonas citri</name>
    <dbReference type="NCBI Taxonomy" id="2862499"/>
    <lineage>
        <taxon>Bacteria</taxon>
        <taxon>Pseudomonadati</taxon>
        <taxon>Pseudomonadota</taxon>
        <taxon>Alphaproteobacteria</taxon>
        <taxon>Sphingomonadales</taxon>
        <taxon>Sphingomonadaceae</taxon>
        <taxon>Sphingomonas</taxon>
    </lineage>
</organism>
<feature type="signal peptide" evidence="2">
    <location>
        <begin position="1"/>
        <end position="19"/>
    </location>
</feature>
<dbReference type="RefSeq" id="WP_219747270.1">
    <property type="nucleotide sequence ID" value="NZ_JAHXZN010000001.1"/>
</dbReference>
<comment type="subcellular location">
    <subcellularLocation>
        <location evidence="2">Cell membrane</location>
        <topology evidence="2">Lipid-anchor</topology>
    </subcellularLocation>
</comment>
<keyword evidence="2" id="KW-1134">Transmembrane beta strand</keyword>
<protein>
    <submittedName>
        <fullName evidence="4">Efflux transporter outer membrane subunit</fullName>
    </submittedName>
</protein>
<keyword evidence="2" id="KW-0812">Transmembrane</keyword>
<keyword evidence="2" id="KW-0449">Lipoprotein</keyword>
<accession>A0ABS7BJI6</accession>
<dbReference type="SUPFAM" id="SSF56954">
    <property type="entry name" value="Outer membrane efflux proteins (OEP)"/>
    <property type="match status" value="1"/>
</dbReference>
<evidence type="ECO:0000313" key="4">
    <source>
        <dbReference type="EMBL" id="MBW6529788.1"/>
    </source>
</evidence>
<feature type="chain" id="PRO_5044952328" evidence="2">
    <location>
        <begin position="20"/>
        <end position="513"/>
    </location>
</feature>
<name>A0ABS7BJI6_9SPHN</name>
<feature type="compositionally biased region" description="Low complexity" evidence="3">
    <location>
        <begin position="135"/>
        <end position="144"/>
    </location>
</feature>
<feature type="compositionally biased region" description="Gly residues" evidence="3">
    <location>
        <begin position="123"/>
        <end position="134"/>
    </location>
</feature>
<dbReference type="PANTHER" id="PTHR30203:SF25">
    <property type="entry name" value="OUTER MEMBRANE PROTEIN-RELATED"/>
    <property type="match status" value="1"/>
</dbReference>
<feature type="compositionally biased region" description="Basic and acidic residues" evidence="3">
    <location>
        <begin position="499"/>
        <end position="513"/>
    </location>
</feature>
<dbReference type="PROSITE" id="PS51257">
    <property type="entry name" value="PROKAR_LIPOPROTEIN"/>
    <property type="match status" value="1"/>
</dbReference>
<evidence type="ECO:0000313" key="5">
    <source>
        <dbReference type="Proteomes" id="UP000759103"/>
    </source>
</evidence>
<dbReference type="PANTHER" id="PTHR30203">
    <property type="entry name" value="OUTER MEMBRANE CATION EFFLUX PROTEIN"/>
    <property type="match status" value="1"/>
</dbReference>
<dbReference type="NCBIfam" id="TIGR01845">
    <property type="entry name" value="outer_NodT"/>
    <property type="match status" value="1"/>
</dbReference>
<comment type="caution">
    <text evidence="4">The sequence shown here is derived from an EMBL/GenBank/DDBJ whole genome shotgun (WGS) entry which is preliminary data.</text>
</comment>
<sequence length="513" mass="54141">MRHAPLPALALLPLALVGACTVGPDYHGPPATAADAVQRGSFVRAADPALRPGPGVARWWAGLGDATLTALVDDALAHSPTIDAAQARIREAGARLRTQRANQLPSISPSATYLHARLPGTALGSGSGGSGDAGGEASSSGSDSSAVDFYNLGGTASWEPDLFGARRRGIEGARATVEERFADLADAQVSLSAQVAQAYVGLRDVQERVRLNAESSRLQQRQLELTQQRYAAGAASQLQVERLQNQLESTDAQRIPLGAQVAQYLDQLAVLTGRTPGALDQTLTTAMPVPLPPAEVPIGDPAALIAHRPDIRSAERALAASNAQIGVNTAKLFPSLSFLGIFGLGGTNIGDVVDPNKLTALVAPMLSWSFLDFGRTRAAIDQSEAQRDVAAAQYRERVLEALQDAETSLSRFGNTRLQYAQLLRAEQSAARAATLNSQRVAAGTSNVIDQLDVERQRLSAAIAVAQAKAQLTDSYITVQKSLGLGWSEPQGLNSPANERSPEDSDDTQRHRPQ</sequence>
<dbReference type="EMBL" id="JAHXZN010000001">
    <property type="protein sequence ID" value="MBW6529788.1"/>
    <property type="molecule type" value="Genomic_DNA"/>
</dbReference>
<keyword evidence="5" id="KW-1185">Reference proteome</keyword>
<evidence type="ECO:0000256" key="3">
    <source>
        <dbReference type="SAM" id="MobiDB-lite"/>
    </source>
</evidence>
<dbReference type="InterPro" id="IPR010131">
    <property type="entry name" value="MdtP/NodT-like"/>
</dbReference>
<feature type="region of interest" description="Disordered" evidence="3">
    <location>
        <begin position="123"/>
        <end position="144"/>
    </location>
</feature>
<keyword evidence="2" id="KW-0564">Palmitate</keyword>
<gene>
    <name evidence="4" type="ORF">KZ820_03485</name>
</gene>
<feature type="region of interest" description="Disordered" evidence="3">
    <location>
        <begin position="485"/>
        <end position="513"/>
    </location>
</feature>
<keyword evidence="2" id="KW-0732">Signal</keyword>
<keyword evidence="2" id="KW-0472">Membrane</keyword>
<proteinExistence type="inferred from homology"/>
<comment type="similarity">
    <text evidence="1 2">Belongs to the outer membrane factor (OMF) (TC 1.B.17) family.</text>
</comment>
<evidence type="ECO:0000256" key="1">
    <source>
        <dbReference type="ARBA" id="ARBA00007613"/>
    </source>
</evidence>